<dbReference type="GO" id="GO:0016887">
    <property type="term" value="F:ATP hydrolysis activity"/>
    <property type="evidence" value="ECO:0007669"/>
    <property type="project" value="InterPro"/>
</dbReference>
<dbReference type="RefSeq" id="WP_015236861.1">
    <property type="nucleotide sequence ID" value="NC_019793.1"/>
</dbReference>
<dbReference type="Proteomes" id="UP000010467">
    <property type="component" value="Chromosome"/>
</dbReference>
<feature type="domain" description="DNA mismatch repair protein S5" evidence="7">
    <location>
        <begin position="210"/>
        <end position="325"/>
    </location>
</feature>
<dbReference type="FunFam" id="3.30.565.10:FF:000003">
    <property type="entry name" value="DNA mismatch repair endonuclease MutL"/>
    <property type="match status" value="1"/>
</dbReference>
<reference evidence="9" key="1">
    <citation type="submission" date="2012-03" db="EMBL/GenBank/DDBJ databases">
        <title>Complete sequence of chromosome of Deinococcus peraridilitoris DSM 19664.</title>
        <authorList>
            <person name="Lucas S."/>
            <person name="Copeland A."/>
            <person name="Lapidus A."/>
            <person name="Glavina del Rio T."/>
            <person name="Dalin E."/>
            <person name="Tice H."/>
            <person name="Bruce D."/>
            <person name="Goodwin L."/>
            <person name="Pitluck S."/>
            <person name="Peters L."/>
            <person name="Mikhailova N."/>
            <person name="Lu M."/>
            <person name="Kyrpides N."/>
            <person name="Mavromatis K."/>
            <person name="Ivanova N."/>
            <person name="Brettin T."/>
            <person name="Detter J.C."/>
            <person name="Han C."/>
            <person name="Larimer F."/>
            <person name="Land M."/>
            <person name="Hauser L."/>
            <person name="Markowitz V."/>
            <person name="Cheng J.-F."/>
            <person name="Hugenholtz P."/>
            <person name="Woyke T."/>
            <person name="Wu D."/>
            <person name="Pukall R."/>
            <person name="Steenblock K."/>
            <person name="Brambilla E."/>
            <person name="Klenk H.-P."/>
            <person name="Eisen J.A."/>
        </authorList>
    </citation>
    <scope>NUCLEOTIDE SEQUENCE [LARGE SCALE GENOMIC DNA]</scope>
    <source>
        <strain evidence="9">DSM 19664 / LMG 22246 / CIP 109416 / KR-200</strain>
    </source>
</reference>
<evidence type="ECO:0000256" key="4">
    <source>
        <dbReference type="HAMAP-Rule" id="MF_00149"/>
    </source>
</evidence>
<dbReference type="Gene3D" id="3.30.565.10">
    <property type="entry name" value="Histidine kinase-like ATPase, C-terminal domain"/>
    <property type="match status" value="1"/>
</dbReference>
<dbReference type="InterPro" id="IPR020667">
    <property type="entry name" value="DNA_mismatch_repair_MutL"/>
</dbReference>
<evidence type="ECO:0000256" key="5">
    <source>
        <dbReference type="SAM" id="MobiDB-lite"/>
    </source>
</evidence>
<evidence type="ECO:0000313" key="9">
    <source>
        <dbReference type="Proteomes" id="UP000010467"/>
    </source>
</evidence>
<dbReference type="SMART" id="SM01340">
    <property type="entry name" value="DNA_mis_repair"/>
    <property type="match status" value="1"/>
</dbReference>
<dbReference type="InterPro" id="IPR014790">
    <property type="entry name" value="MutL_C"/>
</dbReference>
<dbReference type="Pfam" id="PF02518">
    <property type="entry name" value="HATPase_c"/>
    <property type="match status" value="1"/>
</dbReference>
<evidence type="ECO:0000259" key="6">
    <source>
        <dbReference type="SMART" id="SM00853"/>
    </source>
</evidence>
<keyword evidence="9" id="KW-1185">Reference proteome</keyword>
<dbReference type="AlphaFoldDB" id="L0A3U0"/>
<evidence type="ECO:0000256" key="3">
    <source>
        <dbReference type="ARBA" id="ARBA00023204"/>
    </source>
</evidence>
<protein>
    <recommendedName>
        <fullName evidence="4">DNA mismatch repair protein MutL</fullName>
    </recommendedName>
</protein>
<dbReference type="KEGG" id="dpd:Deipe_3117"/>
<keyword evidence="3 4" id="KW-0234">DNA repair</keyword>
<comment type="similarity">
    <text evidence="1 4">Belongs to the DNA mismatch repair MutL/HexB family.</text>
</comment>
<proteinExistence type="inferred from homology"/>
<evidence type="ECO:0000256" key="2">
    <source>
        <dbReference type="ARBA" id="ARBA00022763"/>
    </source>
</evidence>
<dbReference type="NCBIfam" id="TIGR00585">
    <property type="entry name" value="mutl"/>
    <property type="match status" value="1"/>
</dbReference>
<comment type="function">
    <text evidence="4">This protein is involved in the repair of mismatches in DNA. It is required for dam-dependent methyl-directed DNA mismatch repair. May act as a 'molecular matchmaker', a protein that promotes the formation of a stable complex between two or more DNA-binding proteins in an ATP-dependent manner without itself being part of a final effector complex.</text>
</comment>
<dbReference type="InterPro" id="IPR020568">
    <property type="entry name" value="Ribosomal_Su5_D2-typ_SF"/>
</dbReference>
<dbReference type="SUPFAM" id="SSF55874">
    <property type="entry name" value="ATPase domain of HSP90 chaperone/DNA topoisomerase II/histidine kinase"/>
    <property type="match status" value="1"/>
</dbReference>
<dbReference type="PATRIC" id="fig|937777.3.peg.3129"/>
<feature type="domain" description="MutL C-terminal dimerisation" evidence="6">
    <location>
        <begin position="353"/>
        <end position="488"/>
    </location>
</feature>
<dbReference type="Gene3D" id="3.30.1540.20">
    <property type="entry name" value="MutL, C-terminal domain, dimerisation subdomain"/>
    <property type="match status" value="1"/>
</dbReference>
<evidence type="ECO:0000259" key="7">
    <source>
        <dbReference type="SMART" id="SM01340"/>
    </source>
</evidence>
<name>L0A3U0_DEIPD</name>
<dbReference type="SUPFAM" id="SSF118116">
    <property type="entry name" value="DNA mismatch repair protein MutL"/>
    <property type="match status" value="1"/>
</dbReference>
<dbReference type="InterPro" id="IPR002099">
    <property type="entry name" value="MutL/Mlh/PMS"/>
</dbReference>
<dbReference type="Gene3D" id="3.30.1370.100">
    <property type="entry name" value="MutL, C-terminal domain, regulatory subdomain"/>
    <property type="match status" value="1"/>
</dbReference>
<dbReference type="Pfam" id="PF01119">
    <property type="entry name" value="DNA_mis_repair"/>
    <property type="match status" value="1"/>
</dbReference>
<dbReference type="PANTHER" id="PTHR10073:SF12">
    <property type="entry name" value="DNA MISMATCH REPAIR PROTEIN MLH1"/>
    <property type="match status" value="1"/>
</dbReference>
<feature type="region of interest" description="Disordered" evidence="5">
    <location>
        <begin position="528"/>
        <end position="556"/>
    </location>
</feature>
<gene>
    <name evidence="4" type="primary">mutL</name>
    <name evidence="8" type="ordered locus">Deipe_3117</name>
</gene>
<dbReference type="InterPro" id="IPR014721">
    <property type="entry name" value="Ribsml_uS5_D2-typ_fold_subgr"/>
</dbReference>
<dbReference type="OrthoDB" id="9763467at2"/>
<dbReference type="GO" id="GO:0005524">
    <property type="term" value="F:ATP binding"/>
    <property type="evidence" value="ECO:0007669"/>
    <property type="project" value="InterPro"/>
</dbReference>
<dbReference type="InterPro" id="IPR003594">
    <property type="entry name" value="HATPase_dom"/>
</dbReference>
<dbReference type="SUPFAM" id="SSF54211">
    <property type="entry name" value="Ribosomal protein S5 domain 2-like"/>
    <property type="match status" value="1"/>
</dbReference>
<dbReference type="InterPro" id="IPR014762">
    <property type="entry name" value="DNA_mismatch_repair_CS"/>
</dbReference>
<feature type="compositionally biased region" description="Basic and acidic residues" evidence="5">
    <location>
        <begin position="531"/>
        <end position="543"/>
    </location>
</feature>
<dbReference type="Gene3D" id="3.30.230.10">
    <property type="match status" value="1"/>
</dbReference>
<dbReference type="Pfam" id="PF08676">
    <property type="entry name" value="MutL_C"/>
    <property type="match status" value="1"/>
</dbReference>
<dbReference type="PROSITE" id="PS00058">
    <property type="entry name" value="DNA_MISMATCH_REPAIR_1"/>
    <property type="match status" value="1"/>
</dbReference>
<dbReference type="HAMAP" id="MF_00149">
    <property type="entry name" value="DNA_mis_repair"/>
    <property type="match status" value="1"/>
</dbReference>
<dbReference type="InterPro" id="IPR036890">
    <property type="entry name" value="HATPase_C_sf"/>
</dbReference>
<organism evidence="8 9">
    <name type="scientific">Deinococcus peraridilitoris (strain DSM 19664 / LMG 22246 / CIP 109416 / KR-200)</name>
    <dbReference type="NCBI Taxonomy" id="937777"/>
    <lineage>
        <taxon>Bacteria</taxon>
        <taxon>Thermotogati</taxon>
        <taxon>Deinococcota</taxon>
        <taxon>Deinococci</taxon>
        <taxon>Deinococcales</taxon>
        <taxon>Deinococcaceae</taxon>
        <taxon>Deinococcus</taxon>
    </lineage>
</organism>
<evidence type="ECO:0000256" key="1">
    <source>
        <dbReference type="ARBA" id="ARBA00006082"/>
    </source>
</evidence>
<dbReference type="SMART" id="SM00853">
    <property type="entry name" value="MutL_C"/>
    <property type="match status" value="1"/>
</dbReference>
<dbReference type="GO" id="GO:0006298">
    <property type="term" value="P:mismatch repair"/>
    <property type="evidence" value="ECO:0007669"/>
    <property type="project" value="UniProtKB-UniRule"/>
</dbReference>
<dbReference type="PANTHER" id="PTHR10073">
    <property type="entry name" value="DNA MISMATCH REPAIR PROTEIN MLH, PMS, MUTL"/>
    <property type="match status" value="1"/>
</dbReference>
<dbReference type="GO" id="GO:0030983">
    <property type="term" value="F:mismatched DNA binding"/>
    <property type="evidence" value="ECO:0007669"/>
    <property type="project" value="InterPro"/>
</dbReference>
<dbReference type="HOGENOM" id="CLU_004131_4_1_0"/>
<dbReference type="InterPro" id="IPR038973">
    <property type="entry name" value="MutL/Mlh/Pms-like"/>
</dbReference>
<dbReference type="STRING" id="937777.Deipe_3117"/>
<dbReference type="InterPro" id="IPR013507">
    <property type="entry name" value="DNA_mismatch_S5_2-like"/>
</dbReference>
<dbReference type="CDD" id="cd16926">
    <property type="entry name" value="HATPase_MutL-MLH-PMS-like"/>
    <property type="match status" value="1"/>
</dbReference>
<dbReference type="CDD" id="cd00782">
    <property type="entry name" value="MutL_Trans"/>
    <property type="match status" value="1"/>
</dbReference>
<dbReference type="InterPro" id="IPR037198">
    <property type="entry name" value="MutL_C_sf"/>
</dbReference>
<dbReference type="eggNOG" id="COG0323">
    <property type="taxonomic scope" value="Bacteria"/>
</dbReference>
<dbReference type="EMBL" id="CP003382">
    <property type="protein sequence ID" value="AFZ68563.1"/>
    <property type="molecule type" value="Genomic_DNA"/>
</dbReference>
<keyword evidence="2 4" id="KW-0227">DNA damage</keyword>
<dbReference type="GO" id="GO:0032300">
    <property type="term" value="C:mismatch repair complex"/>
    <property type="evidence" value="ECO:0007669"/>
    <property type="project" value="InterPro"/>
</dbReference>
<dbReference type="GO" id="GO:0140664">
    <property type="term" value="F:ATP-dependent DNA damage sensor activity"/>
    <property type="evidence" value="ECO:0007669"/>
    <property type="project" value="InterPro"/>
</dbReference>
<dbReference type="InterPro" id="IPR042121">
    <property type="entry name" value="MutL_C_regsub"/>
</dbReference>
<sequence>MAIRSPIRVLPPEVTRLIAAGEVISRPLDVVRELIDNALDAGATRIEIELEDGGLGLIRVRDNGVGIPADDVPLAPQRHSTSKLDSVEGVDQIGTLGFRGEALWSIAWAGNLTLVTRPPAQVGALCLSAQGEERHLSRVTAPAGTSVTVRRLFSRLPARLRTQQPQASEVREITGLVGRYALHYPALHWKLVSNGEVRLQHARSDARGAVASVYGPLVANRLLSVRSEHISGVVSRPELTRPRRDRMHLAVNGRPVVFPAELQKAVIAGYAELLPAGQAPLCVLDLHLPAEDVNPNVHPAKAEVALAELSRLADLVRDAVREALSTHPLARTAPALRAAQPPGASAHFPELRLIGVYRDTYLLAEGEGDLWLLDSHAAHERVWYERLDRAFGEGEPVELTEPELLHLTPEQTARLAECSEELQAMGFMFEAFGAGLARLRALPAVLLGLPAPRLAESVLEAALAGDDPRRAVLARLACSPALKAGMVTAELGERVLGELAACATPYACPHGRPTVVRLSERDLAHAFGRRGPRDLPRGRDLYEKPLSLDPNELPSH</sequence>
<accession>L0A3U0</accession>
<evidence type="ECO:0000313" key="8">
    <source>
        <dbReference type="EMBL" id="AFZ68563.1"/>
    </source>
</evidence>
<dbReference type="InterPro" id="IPR042120">
    <property type="entry name" value="MutL_C_dimsub"/>
</dbReference>